<evidence type="ECO:0000256" key="3">
    <source>
        <dbReference type="ARBA" id="ARBA00022741"/>
    </source>
</evidence>
<dbReference type="PANTHER" id="PTHR24353">
    <property type="entry name" value="CYCLIC NUCLEOTIDE-DEPENDENT PROTEIN KINASE"/>
    <property type="match status" value="1"/>
</dbReference>
<feature type="region of interest" description="Disordered" evidence="8">
    <location>
        <begin position="344"/>
        <end position="364"/>
    </location>
</feature>
<dbReference type="InterPro" id="IPR008271">
    <property type="entry name" value="Ser/Thr_kinase_AS"/>
</dbReference>
<feature type="binding site" evidence="6">
    <location>
        <position position="93"/>
    </location>
    <ligand>
        <name>ATP</name>
        <dbReference type="ChEBI" id="CHEBI:30616"/>
    </ligand>
</feature>
<evidence type="ECO:0000256" key="1">
    <source>
        <dbReference type="ARBA" id="ARBA00022527"/>
    </source>
</evidence>
<feature type="region of interest" description="Disordered" evidence="8">
    <location>
        <begin position="1"/>
        <end position="21"/>
    </location>
</feature>
<evidence type="ECO:0000256" key="6">
    <source>
        <dbReference type="PROSITE-ProRule" id="PRU10141"/>
    </source>
</evidence>
<keyword evidence="5 6" id="KW-0067">ATP-binding</keyword>
<dbReference type="Proteomes" id="UP000241890">
    <property type="component" value="Unassembled WGS sequence"/>
</dbReference>
<evidence type="ECO:0000256" key="5">
    <source>
        <dbReference type="ARBA" id="ARBA00022840"/>
    </source>
</evidence>
<dbReference type="CDD" id="cd05580">
    <property type="entry name" value="STKc_PKA_like"/>
    <property type="match status" value="1"/>
</dbReference>
<evidence type="ECO:0000256" key="7">
    <source>
        <dbReference type="RuleBase" id="RU000304"/>
    </source>
</evidence>
<dbReference type="EMBL" id="BEYU01000110">
    <property type="protein sequence ID" value="GBG31943.1"/>
    <property type="molecule type" value="Genomic_DNA"/>
</dbReference>
<dbReference type="Pfam" id="PF00069">
    <property type="entry name" value="Pkinase"/>
    <property type="match status" value="1"/>
</dbReference>
<dbReference type="InterPro" id="IPR000719">
    <property type="entry name" value="Prot_kinase_dom"/>
</dbReference>
<comment type="caution">
    <text evidence="11">The sequence shown here is derived from an EMBL/GenBank/DDBJ whole genome shotgun (WGS) entry which is preliminary data.</text>
</comment>
<gene>
    <name evidence="11" type="ORF">FCC1311_081682</name>
</gene>
<dbReference type="PANTHER" id="PTHR24353:SF37">
    <property type="entry name" value="CAMP-DEPENDENT PROTEIN KINASE CATALYTIC SUBUNIT PRKX"/>
    <property type="match status" value="1"/>
</dbReference>
<dbReference type="PROSITE" id="PS00107">
    <property type="entry name" value="PROTEIN_KINASE_ATP"/>
    <property type="match status" value="1"/>
</dbReference>
<evidence type="ECO:0000256" key="8">
    <source>
        <dbReference type="SAM" id="MobiDB-lite"/>
    </source>
</evidence>
<name>A0A2R5GTG4_9STRA</name>
<dbReference type="SMART" id="SM00220">
    <property type="entry name" value="S_TKc"/>
    <property type="match status" value="1"/>
</dbReference>
<dbReference type="GO" id="GO:0005829">
    <property type="term" value="C:cytosol"/>
    <property type="evidence" value="ECO:0007669"/>
    <property type="project" value="TreeGrafter"/>
</dbReference>
<evidence type="ECO:0000259" key="10">
    <source>
        <dbReference type="PROSITE" id="PS51285"/>
    </source>
</evidence>
<dbReference type="GO" id="GO:0004691">
    <property type="term" value="F:cAMP-dependent protein kinase activity"/>
    <property type="evidence" value="ECO:0007669"/>
    <property type="project" value="TreeGrafter"/>
</dbReference>
<protein>
    <submittedName>
        <fullName evidence="11">Protein kinase DC2</fullName>
    </submittedName>
</protein>
<dbReference type="InterPro" id="IPR000961">
    <property type="entry name" value="AGC-kinase_C"/>
</dbReference>
<evidence type="ECO:0000313" key="11">
    <source>
        <dbReference type="EMBL" id="GBG31943.1"/>
    </source>
</evidence>
<dbReference type="GO" id="GO:0005524">
    <property type="term" value="F:ATP binding"/>
    <property type="evidence" value="ECO:0007669"/>
    <property type="project" value="UniProtKB-UniRule"/>
</dbReference>
<dbReference type="Gene3D" id="3.30.200.20">
    <property type="entry name" value="Phosphorylase Kinase, domain 1"/>
    <property type="match status" value="1"/>
</dbReference>
<dbReference type="FunFam" id="1.10.510.10:FF:000005">
    <property type="entry name" value="cAMP-dependent protein kinase catalytic subunit alpha"/>
    <property type="match status" value="1"/>
</dbReference>
<dbReference type="InParanoid" id="A0A2R5GTG4"/>
<dbReference type="SMART" id="SM00133">
    <property type="entry name" value="S_TK_X"/>
    <property type="match status" value="1"/>
</dbReference>
<dbReference type="GO" id="GO:0005952">
    <property type="term" value="C:cAMP-dependent protein kinase complex"/>
    <property type="evidence" value="ECO:0007669"/>
    <property type="project" value="TreeGrafter"/>
</dbReference>
<keyword evidence="1 7" id="KW-0723">Serine/threonine-protein kinase</keyword>
<proteinExistence type="inferred from homology"/>
<dbReference type="InterPro" id="IPR017441">
    <property type="entry name" value="Protein_kinase_ATP_BS"/>
</dbReference>
<keyword evidence="3 6" id="KW-0547">Nucleotide-binding</keyword>
<evidence type="ECO:0000313" key="12">
    <source>
        <dbReference type="Proteomes" id="UP000241890"/>
    </source>
</evidence>
<reference evidence="11 12" key="1">
    <citation type="submission" date="2017-12" db="EMBL/GenBank/DDBJ databases">
        <title>Sequencing, de novo assembly and annotation of complete genome of a new Thraustochytrid species, strain FCC1311.</title>
        <authorList>
            <person name="Sedici K."/>
            <person name="Godart F."/>
            <person name="Aiese Cigliano R."/>
            <person name="Sanseverino W."/>
            <person name="Barakat M."/>
            <person name="Ortet P."/>
            <person name="Marechal E."/>
            <person name="Cagnac O."/>
            <person name="Amato A."/>
        </authorList>
    </citation>
    <scope>NUCLEOTIDE SEQUENCE [LARGE SCALE GENOMIC DNA]</scope>
</reference>
<accession>A0A2R5GTG4</accession>
<evidence type="ECO:0000259" key="9">
    <source>
        <dbReference type="PROSITE" id="PS50011"/>
    </source>
</evidence>
<dbReference type="SUPFAM" id="SSF56112">
    <property type="entry name" value="Protein kinase-like (PK-like)"/>
    <property type="match status" value="1"/>
</dbReference>
<feature type="domain" description="Protein kinase" evidence="9">
    <location>
        <begin position="57"/>
        <end position="318"/>
    </location>
</feature>
<sequence>MQSIRKVLGSSRGSGAGGTGVDGFSITQGSQAASSLGVDGYTQHQGSKLIGAKASDFVDGTTLGTGTFGRVRLVEYTGHEEDESKVSRVYAMKTLKKTEILRLKQVEHVKNEVLLLNELDHPFIVNMTTFFQDESRIFMVLEYVPGGELFTYLRNEVSVQNSEANFFASQVVLAFGYLHHLGIAYRDLKPENLLITRTGYLKIADFGFAKKIKDRTFTLCGTPEYLAPEIIQSKGHGCPVDWWALGVLIYEMLVGCPPFYAESSIGIYQRILHGVVDYPTYMDPNATALIKKLLQADLTKRIGCLKNGVLDITRSKWFSATDFKAIFEGRVQASYVPTVADETDTSNFDKYPDSPPGSLRTPTKSEAARFDEFDQILERVDSMASSTQGGQSAQGSVAKALIATTAADVEESKV</sequence>
<comment type="similarity">
    <text evidence="7">Belongs to the protein kinase superfamily.</text>
</comment>
<dbReference type="PROSITE" id="PS51285">
    <property type="entry name" value="AGC_KINASE_CTER"/>
    <property type="match status" value="1"/>
</dbReference>
<keyword evidence="2" id="KW-0808">Transferase</keyword>
<evidence type="ECO:0000256" key="2">
    <source>
        <dbReference type="ARBA" id="ARBA00022679"/>
    </source>
</evidence>
<evidence type="ECO:0000256" key="4">
    <source>
        <dbReference type="ARBA" id="ARBA00022777"/>
    </source>
</evidence>
<keyword evidence="4 11" id="KW-0418">Kinase</keyword>
<dbReference type="PROSITE" id="PS50011">
    <property type="entry name" value="PROTEIN_KINASE_DOM"/>
    <property type="match status" value="1"/>
</dbReference>
<dbReference type="InterPro" id="IPR011009">
    <property type="entry name" value="Kinase-like_dom_sf"/>
</dbReference>
<organism evidence="11 12">
    <name type="scientific">Hondaea fermentalgiana</name>
    <dbReference type="NCBI Taxonomy" id="2315210"/>
    <lineage>
        <taxon>Eukaryota</taxon>
        <taxon>Sar</taxon>
        <taxon>Stramenopiles</taxon>
        <taxon>Bigyra</taxon>
        <taxon>Labyrinthulomycetes</taxon>
        <taxon>Thraustochytrida</taxon>
        <taxon>Thraustochytriidae</taxon>
        <taxon>Hondaea</taxon>
    </lineage>
</organism>
<dbReference type="Gene3D" id="1.10.510.10">
    <property type="entry name" value="Transferase(Phosphotransferase) domain 1"/>
    <property type="match status" value="1"/>
</dbReference>
<dbReference type="OrthoDB" id="63267at2759"/>
<keyword evidence="12" id="KW-1185">Reference proteome</keyword>
<feature type="compositionally biased region" description="Gly residues" evidence="8">
    <location>
        <begin position="12"/>
        <end position="21"/>
    </location>
</feature>
<dbReference type="PROSITE" id="PS00108">
    <property type="entry name" value="PROTEIN_KINASE_ST"/>
    <property type="match status" value="1"/>
</dbReference>
<feature type="domain" description="AGC-kinase C-terminal" evidence="10">
    <location>
        <begin position="319"/>
        <end position="385"/>
    </location>
</feature>
<dbReference type="AlphaFoldDB" id="A0A2R5GTG4"/>